<reference evidence="1 2" key="1">
    <citation type="submission" date="2020-12" db="EMBL/GenBank/DDBJ databases">
        <title>HMF7856_wgs.fasta genome submission.</title>
        <authorList>
            <person name="Kang H."/>
            <person name="Kim H."/>
            <person name="Joh K."/>
        </authorList>
    </citation>
    <scope>NUCLEOTIDE SEQUENCE [LARGE SCALE GENOMIC DNA]</scope>
    <source>
        <strain evidence="1 2">HMF7856</strain>
    </source>
</reference>
<organism evidence="1 2">
    <name type="scientific">Mucilaginibacter ginkgonis</name>
    <dbReference type="NCBI Taxonomy" id="2682091"/>
    <lineage>
        <taxon>Bacteria</taxon>
        <taxon>Pseudomonadati</taxon>
        <taxon>Bacteroidota</taxon>
        <taxon>Sphingobacteriia</taxon>
        <taxon>Sphingobacteriales</taxon>
        <taxon>Sphingobacteriaceae</taxon>
        <taxon>Mucilaginibacter</taxon>
    </lineage>
</organism>
<accession>A0A6I4IN88</accession>
<dbReference type="EMBL" id="CP066775">
    <property type="protein sequence ID" value="QQL51371.1"/>
    <property type="molecule type" value="Genomic_DNA"/>
</dbReference>
<gene>
    <name evidence="1" type="ORF">GO620_007985</name>
</gene>
<keyword evidence="2" id="KW-1185">Reference proteome</keyword>
<evidence type="ECO:0000313" key="1">
    <source>
        <dbReference type="EMBL" id="QQL51371.1"/>
    </source>
</evidence>
<sequence length="180" mass="20245">MPKILTLKFLVVTAIIAALTSLFSPVVDAQCVIKKVKRNGVIFSEIPERYIYNRTTTDYNALSLILSQTVKSNGPAYTLNLKFAFSNILRKGQWLVINFTSGEQIKLPMRFVAIGKTDNPNIHLNSYSVDLPSDIIQKLAATPVKTIEINSAFNFKFSEVFAPDESLFTEMFRCFQPALQ</sequence>
<name>A0A6I4IN88_9SPHI</name>
<dbReference type="AlphaFoldDB" id="A0A6I4IN88"/>
<proteinExistence type="predicted"/>
<dbReference type="RefSeq" id="WP_157524048.1">
    <property type="nucleotide sequence ID" value="NZ_CP066775.1"/>
</dbReference>
<evidence type="ECO:0000313" key="2">
    <source>
        <dbReference type="Proteomes" id="UP000429232"/>
    </source>
</evidence>
<protein>
    <submittedName>
        <fullName evidence="1">Uncharacterized protein</fullName>
    </submittedName>
</protein>
<dbReference type="Proteomes" id="UP000429232">
    <property type="component" value="Chromosome"/>
</dbReference>
<dbReference type="KEGG" id="mgik:GO620_007985"/>